<keyword evidence="1" id="KW-0238">DNA-binding</keyword>
<dbReference type="GO" id="GO:0003677">
    <property type="term" value="F:DNA binding"/>
    <property type="evidence" value="ECO:0007669"/>
    <property type="project" value="UniProtKB-KW"/>
</dbReference>
<sequence>MTFSERLKNLRKERGVSQEELAKVLHITRQSISKWETGAAIPDMDKMRMLGDYYGLSLDELMDEDFSGRKEPDDVMDEDENQDDLEENLILGGFIIGIGLGFVTGNFLLGTAGGLIGLGLLYIMKAVKKMR</sequence>
<evidence type="ECO:0000256" key="2">
    <source>
        <dbReference type="SAM" id="Phobius"/>
    </source>
</evidence>
<organism evidence="4 5">
    <name type="scientific">Proteiniclasticum aestuarii</name>
    <dbReference type="NCBI Taxonomy" id="2817862"/>
    <lineage>
        <taxon>Bacteria</taxon>
        <taxon>Bacillati</taxon>
        <taxon>Bacillota</taxon>
        <taxon>Clostridia</taxon>
        <taxon>Eubacteriales</taxon>
        <taxon>Clostridiaceae</taxon>
        <taxon>Proteiniclasticum</taxon>
    </lineage>
</organism>
<keyword evidence="2" id="KW-1133">Transmembrane helix</keyword>
<keyword evidence="5" id="KW-1185">Reference proteome</keyword>
<proteinExistence type="predicted"/>
<dbReference type="SUPFAM" id="SSF47413">
    <property type="entry name" value="lambda repressor-like DNA-binding domains"/>
    <property type="match status" value="1"/>
</dbReference>
<feature type="domain" description="HTH cro/C1-type" evidence="3">
    <location>
        <begin position="7"/>
        <end position="61"/>
    </location>
</feature>
<comment type="caution">
    <text evidence="4">The sequence shown here is derived from an EMBL/GenBank/DDBJ whole genome shotgun (WGS) entry which is preliminary data.</text>
</comment>
<keyword evidence="2" id="KW-0472">Membrane</keyword>
<evidence type="ECO:0000259" key="3">
    <source>
        <dbReference type="PROSITE" id="PS50943"/>
    </source>
</evidence>
<feature type="transmembrane region" description="Helical" evidence="2">
    <location>
        <begin position="90"/>
        <end position="123"/>
    </location>
</feature>
<dbReference type="EMBL" id="JAFNJU010000007">
    <property type="protein sequence ID" value="MBO1265332.1"/>
    <property type="molecule type" value="Genomic_DNA"/>
</dbReference>
<name>A0A939KGB2_9CLOT</name>
<dbReference type="Pfam" id="PF01381">
    <property type="entry name" value="HTH_3"/>
    <property type="match status" value="1"/>
</dbReference>
<dbReference type="PANTHER" id="PTHR46558:SF13">
    <property type="entry name" value="HTH-TYPE TRANSCRIPTIONAL REGULATOR IMMR"/>
    <property type="match status" value="1"/>
</dbReference>
<dbReference type="SMART" id="SM00530">
    <property type="entry name" value="HTH_XRE"/>
    <property type="match status" value="1"/>
</dbReference>
<dbReference type="Proteomes" id="UP000664218">
    <property type="component" value="Unassembled WGS sequence"/>
</dbReference>
<dbReference type="RefSeq" id="WP_207599856.1">
    <property type="nucleotide sequence ID" value="NZ_JAFNJU010000007.1"/>
</dbReference>
<keyword evidence="2" id="KW-0812">Transmembrane</keyword>
<evidence type="ECO:0000313" key="5">
    <source>
        <dbReference type="Proteomes" id="UP000664218"/>
    </source>
</evidence>
<dbReference type="PROSITE" id="PS50943">
    <property type="entry name" value="HTH_CROC1"/>
    <property type="match status" value="1"/>
</dbReference>
<accession>A0A939KGB2</accession>
<dbReference type="CDD" id="cd00093">
    <property type="entry name" value="HTH_XRE"/>
    <property type="match status" value="1"/>
</dbReference>
<dbReference type="PANTHER" id="PTHR46558">
    <property type="entry name" value="TRACRIPTIONAL REGULATORY PROTEIN-RELATED-RELATED"/>
    <property type="match status" value="1"/>
</dbReference>
<reference evidence="4" key="1">
    <citation type="submission" date="2021-03" db="EMBL/GenBank/DDBJ databases">
        <title>Proteiniclasticum marinus sp. nov., isolated from tidal flat sediment.</title>
        <authorList>
            <person name="Namirimu T."/>
            <person name="Yang J.-A."/>
            <person name="Yang S.-H."/>
            <person name="Kim Y.-J."/>
            <person name="Kwon K.K."/>
        </authorList>
    </citation>
    <scope>NUCLEOTIDE SEQUENCE</scope>
    <source>
        <strain evidence="4">SCR006</strain>
    </source>
</reference>
<gene>
    <name evidence="4" type="ORF">J3A84_09850</name>
</gene>
<dbReference type="InterPro" id="IPR010982">
    <property type="entry name" value="Lambda_DNA-bd_dom_sf"/>
</dbReference>
<dbReference type="Gene3D" id="1.10.260.40">
    <property type="entry name" value="lambda repressor-like DNA-binding domains"/>
    <property type="match status" value="1"/>
</dbReference>
<evidence type="ECO:0000256" key="1">
    <source>
        <dbReference type="ARBA" id="ARBA00023125"/>
    </source>
</evidence>
<dbReference type="AlphaFoldDB" id="A0A939KGB2"/>
<evidence type="ECO:0000313" key="4">
    <source>
        <dbReference type="EMBL" id="MBO1265332.1"/>
    </source>
</evidence>
<protein>
    <submittedName>
        <fullName evidence="4">Helix-turn-helix transcriptional regulator</fullName>
    </submittedName>
</protein>
<dbReference type="InterPro" id="IPR001387">
    <property type="entry name" value="Cro/C1-type_HTH"/>
</dbReference>